<dbReference type="OrthoDB" id="5974338at2"/>
<protein>
    <submittedName>
        <fullName evidence="4">Outer membrane protein with beta-barrel domain</fullName>
    </submittedName>
</protein>
<keyword evidence="5" id="KW-1185">Reference proteome</keyword>
<dbReference type="InterPro" id="IPR011250">
    <property type="entry name" value="OMP/PagP_B-barrel"/>
</dbReference>
<dbReference type="InterPro" id="IPR036709">
    <property type="entry name" value="Autotransporte_beta_dom_sf"/>
</dbReference>
<evidence type="ECO:0000313" key="4">
    <source>
        <dbReference type="EMBL" id="TCS94422.1"/>
    </source>
</evidence>
<evidence type="ECO:0000313" key="5">
    <source>
        <dbReference type="Proteomes" id="UP000294599"/>
    </source>
</evidence>
<accession>A0A4S3KTL6</accession>
<dbReference type="InterPro" id="IPR027385">
    <property type="entry name" value="Beta-barrel_OMP"/>
</dbReference>
<evidence type="ECO:0000259" key="3">
    <source>
        <dbReference type="Pfam" id="PF13505"/>
    </source>
</evidence>
<dbReference type="SUPFAM" id="SSF56925">
    <property type="entry name" value="OMPA-like"/>
    <property type="match status" value="1"/>
</dbReference>
<keyword evidence="1 2" id="KW-0732">Signal</keyword>
<dbReference type="Gene3D" id="2.40.128.130">
    <property type="entry name" value="Autotransporter beta-domain"/>
    <property type="match status" value="1"/>
</dbReference>
<dbReference type="AlphaFoldDB" id="A0A4S3KTL6"/>
<feature type="signal peptide" evidence="2">
    <location>
        <begin position="1"/>
        <end position="19"/>
    </location>
</feature>
<sequence>MMRTTLCLTLALSAGSALAQQPFNNPGVSWSYFDIGLQHVSPDNSALDNGTGAAIRGSGEINDNWHVFLGWNRTAIEGRYVVPATGGTALAILDDDVDHFNVGIGYNLPVAANTDLFFRVAYERLGSADFSINTVALVPVDSGKIDSTDGFSGELGVRAAFTPRFEAGASIRHVALDDPKVTVAGNEQAFPPMLRDDSTTSAVLYAQYRFGNGWGIVGEGELSGDYNKLFVGARLSY</sequence>
<dbReference type="RefSeq" id="WP_123522978.1">
    <property type="nucleotide sequence ID" value="NZ_MWQP01000044.1"/>
</dbReference>
<evidence type="ECO:0000256" key="2">
    <source>
        <dbReference type="SAM" id="SignalP"/>
    </source>
</evidence>
<dbReference type="Pfam" id="PF13505">
    <property type="entry name" value="OMP_b-brl"/>
    <property type="match status" value="1"/>
</dbReference>
<dbReference type="Proteomes" id="UP000294599">
    <property type="component" value="Unassembled WGS sequence"/>
</dbReference>
<gene>
    <name evidence="4" type="ORF">EDC25_12218</name>
</gene>
<dbReference type="EMBL" id="SMAF01000022">
    <property type="protein sequence ID" value="TCS94422.1"/>
    <property type="molecule type" value="Genomic_DNA"/>
</dbReference>
<organism evidence="4 5">
    <name type="scientific">Pseudofulvimonas gallinarii</name>
    <dbReference type="NCBI Taxonomy" id="634155"/>
    <lineage>
        <taxon>Bacteria</taxon>
        <taxon>Pseudomonadati</taxon>
        <taxon>Pseudomonadota</taxon>
        <taxon>Gammaproteobacteria</taxon>
        <taxon>Lysobacterales</taxon>
        <taxon>Rhodanobacteraceae</taxon>
        <taxon>Pseudofulvimonas</taxon>
    </lineage>
</organism>
<comment type="caution">
    <text evidence="4">The sequence shown here is derived from an EMBL/GenBank/DDBJ whole genome shotgun (WGS) entry which is preliminary data.</text>
</comment>
<evidence type="ECO:0000256" key="1">
    <source>
        <dbReference type="ARBA" id="ARBA00022729"/>
    </source>
</evidence>
<feature type="domain" description="Outer membrane protein beta-barrel" evidence="3">
    <location>
        <begin position="6"/>
        <end position="183"/>
    </location>
</feature>
<reference evidence="4 5" key="1">
    <citation type="submission" date="2019-03" db="EMBL/GenBank/DDBJ databases">
        <title>Genomic Encyclopedia of Type Strains, Phase IV (KMG-IV): sequencing the most valuable type-strain genomes for metagenomic binning, comparative biology and taxonomic classification.</title>
        <authorList>
            <person name="Goeker M."/>
        </authorList>
    </citation>
    <scope>NUCLEOTIDE SEQUENCE [LARGE SCALE GENOMIC DNA]</scope>
    <source>
        <strain evidence="4 5">DSM 21944</strain>
    </source>
</reference>
<name>A0A4S3KTL6_9GAMM</name>
<feature type="chain" id="PRO_5030100258" evidence="2">
    <location>
        <begin position="20"/>
        <end position="237"/>
    </location>
</feature>
<proteinExistence type="predicted"/>